<accession>A0A2L0RVS4</accession>
<dbReference type="KEGG" id="poi:BOP93_11455"/>
<dbReference type="InterPro" id="IPR036770">
    <property type="entry name" value="Ankyrin_rpt-contain_sf"/>
</dbReference>
<sequence>MSALNYLISQIYEQAKNGDWDSVMSQWMQEPLLGRLCSLYQAPSSGWTLLHQAAYFGHEAACIELIRLGGSAARQSAKGKSAIEVAREHGHSELAVLLDRSSFEDRSLWSVPSNPALLPSSNLFQEANEHRASTLMLVAYAGGVVQIPSEARYYADSFGRPLIGWHGTFDPPCGMDGESMLRM</sequence>
<dbReference type="RefSeq" id="WP_104502759.1">
    <property type="nucleotide sequence ID" value="NZ_CP018049.1"/>
</dbReference>
<reference evidence="1 2" key="1">
    <citation type="journal article" date="2018" name="Front. Microbiol.">
        <title>Pseudomonas orientalis F9: A Potent Antagonist against Phytopathogens with Phytotoxic Effect in the Apple Flower.</title>
        <authorList>
            <person name="Zengerer V."/>
            <person name="Schmid M."/>
            <person name="Bieri M."/>
            <person name="Muller D.C."/>
            <person name="Remus-Emsermann M.N.P."/>
            <person name="Ahrens C.H."/>
            <person name="Pelludat C."/>
        </authorList>
    </citation>
    <scope>NUCLEOTIDE SEQUENCE [LARGE SCALE GENOMIC DNA]</scope>
    <source>
        <strain evidence="1 2">F9</strain>
    </source>
</reference>
<dbReference type="AlphaFoldDB" id="A0A2L0RVS4"/>
<dbReference type="EMBL" id="CP018049">
    <property type="protein sequence ID" value="AUZ46187.1"/>
    <property type="molecule type" value="Genomic_DNA"/>
</dbReference>
<dbReference type="SUPFAM" id="SSF48403">
    <property type="entry name" value="Ankyrin repeat"/>
    <property type="match status" value="1"/>
</dbReference>
<dbReference type="Proteomes" id="UP000239888">
    <property type="component" value="Chromosome"/>
</dbReference>
<name>A0A2L0RVS4_9PSED</name>
<proteinExistence type="predicted"/>
<evidence type="ECO:0000313" key="2">
    <source>
        <dbReference type="Proteomes" id="UP000239888"/>
    </source>
</evidence>
<organism evidence="1 2">
    <name type="scientific">Pseudomonas orientalis</name>
    <dbReference type="NCBI Taxonomy" id="76758"/>
    <lineage>
        <taxon>Bacteria</taxon>
        <taxon>Pseudomonadati</taxon>
        <taxon>Pseudomonadota</taxon>
        <taxon>Gammaproteobacteria</taxon>
        <taxon>Pseudomonadales</taxon>
        <taxon>Pseudomonadaceae</taxon>
        <taxon>Pseudomonas</taxon>
    </lineage>
</organism>
<dbReference type="Gene3D" id="1.25.40.20">
    <property type="entry name" value="Ankyrin repeat-containing domain"/>
    <property type="match status" value="1"/>
</dbReference>
<evidence type="ECO:0000313" key="1">
    <source>
        <dbReference type="EMBL" id="AUZ46187.1"/>
    </source>
</evidence>
<protein>
    <submittedName>
        <fullName evidence="1">Uncharacterized protein</fullName>
    </submittedName>
</protein>
<gene>
    <name evidence="1" type="ORF">BOP93_11455</name>
</gene>